<dbReference type="RefSeq" id="WP_092841593.1">
    <property type="nucleotide sequence ID" value="NZ_FOVP01000022.1"/>
</dbReference>
<evidence type="ECO:0000256" key="1">
    <source>
        <dbReference type="ARBA" id="ARBA00008791"/>
    </source>
</evidence>
<dbReference type="STRING" id="1005928.SAMN04487859_12229"/>
<dbReference type="AlphaFoldDB" id="A0A1I5FV68"/>
<evidence type="ECO:0000259" key="2">
    <source>
        <dbReference type="Pfam" id="PF00582"/>
    </source>
</evidence>
<protein>
    <submittedName>
        <fullName evidence="3">Nucleotide-binding universal stress protein, UspA family</fullName>
    </submittedName>
</protein>
<dbReference type="Gene3D" id="3.40.50.620">
    <property type="entry name" value="HUPs"/>
    <property type="match status" value="1"/>
</dbReference>
<reference evidence="4" key="1">
    <citation type="submission" date="2016-10" db="EMBL/GenBank/DDBJ databases">
        <authorList>
            <person name="Varghese N."/>
            <person name="Submissions S."/>
        </authorList>
    </citation>
    <scope>NUCLEOTIDE SEQUENCE [LARGE SCALE GENOMIC DNA]</scope>
    <source>
        <strain evidence="4">DSM 28463</strain>
    </source>
</reference>
<dbReference type="InterPro" id="IPR014729">
    <property type="entry name" value="Rossmann-like_a/b/a_fold"/>
</dbReference>
<sequence>MSGKFVVGYDGSASSQRALEFAVDRSNAQGGTIVLAHVLEWSPYSFLTPNELEERHKRREEELHRAETAIMTTVVKDLKDKGVTVETVIKYGNIPDLLAKIAKDFGAIQIIIGRSGHSSLGARVFGSVAGALVQAAPVPCTIVP</sequence>
<dbReference type="EMBL" id="FOVP01000022">
    <property type="protein sequence ID" value="SFO27539.1"/>
    <property type="molecule type" value="Genomic_DNA"/>
</dbReference>
<dbReference type="OrthoDB" id="5186731at2"/>
<dbReference type="PRINTS" id="PR01438">
    <property type="entry name" value="UNVRSLSTRESS"/>
</dbReference>
<evidence type="ECO:0000313" key="3">
    <source>
        <dbReference type="EMBL" id="SFO27539.1"/>
    </source>
</evidence>
<dbReference type="CDD" id="cd00293">
    <property type="entry name" value="USP-like"/>
    <property type="match status" value="1"/>
</dbReference>
<comment type="similarity">
    <text evidence="1">Belongs to the universal stress protein A family.</text>
</comment>
<organism evidence="3 4">
    <name type="scientific">Roseovarius lutimaris</name>
    <dbReference type="NCBI Taxonomy" id="1005928"/>
    <lineage>
        <taxon>Bacteria</taxon>
        <taxon>Pseudomonadati</taxon>
        <taxon>Pseudomonadota</taxon>
        <taxon>Alphaproteobacteria</taxon>
        <taxon>Rhodobacterales</taxon>
        <taxon>Roseobacteraceae</taxon>
        <taxon>Roseovarius</taxon>
    </lineage>
</organism>
<dbReference type="PANTHER" id="PTHR46268:SF6">
    <property type="entry name" value="UNIVERSAL STRESS PROTEIN UP12"/>
    <property type="match status" value="1"/>
</dbReference>
<accession>A0A1I5FV68</accession>
<gene>
    <name evidence="3" type="ORF">SAMN04487859_12229</name>
</gene>
<dbReference type="PANTHER" id="PTHR46268">
    <property type="entry name" value="STRESS RESPONSE PROTEIN NHAX"/>
    <property type="match status" value="1"/>
</dbReference>
<dbReference type="InterPro" id="IPR006015">
    <property type="entry name" value="Universal_stress_UspA"/>
</dbReference>
<dbReference type="InterPro" id="IPR006016">
    <property type="entry name" value="UspA"/>
</dbReference>
<evidence type="ECO:0000313" key="4">
    <source>
        <dbReference type="Proteomes" id="UP000198599"/>
    </source>
</evidence>
<dbReference type="Pfam" id="PF00582">
    <property type="entry name" value="Usp"/>
    <property type="match status" value="1"/>
</dbReference>
<name>A0A1I5FV68_9RHOB</name>
<proteinExistence type="inferred from homology"/>
<dbReference type="Proteomes" id="UP000198599">
    <property type="component" value="Unassembled WGS sequence"/>
</dbReference>
<keyword evidence="4" id="KW-1185">Reference proteome</keyword>
<dbReference type="SUPFAM" id="SSF52402">
    <property type="entry name" value="Adenine nucleotide alpha hydrolases-like"/>
    <property type="match status" value="1"/>
</dbReference>
<feature type="domain" description="UspA" evidence="2">
    <location>
        <begin position="1"/>
        <end position="144"/>
    </location>
</feature>